<keyword evidence="1" id="KW-1133">Transmembrane helix</keyword>
<keyword evidence="3" id="KW-1185">Reference proteome</keyword>
<dbReference type="PANTHER" id="PTHR38731">
    <property type="entry name" value="LIPL45-RELATED LIPOPROTEIN-RELATED"/>
    <property type="match status" value="1"/>
</dbReference>
<keyword evidence="1" id="KW-0472">Membrane</keyword>
<gene>
    <name evidence="2" type="ORF">G4177_12115</name>
</gene>
<dbReference type="RefSeq" id="WP_193348331.1">
    <property type="nucleotide sequence ID" value="NZ_CBCSIP010000015.1"/>
</dbReference>
<sequence>MAAPSSRSRQVPFLVGVVLILAALPVGWFVFLREPPATPPVVAPAPAPAPVMAAAEPVAEQKVDLELSTFEGTVDVWRGEGGKWLPAKKGMALIPSDVVRTGDGSYAVLVNGETFEVRMEAGTMVSVGELTSSLSKFLLDNGSATATVRGGKRHTFELKAGGRDKDEVVASTDNGTFTMNNDKGTVRVGAREGQVKLSGKDKDRFVIVRAGQESIVRQGDNPTAPTPLPKSLLLNVGWPKNQLRERKLLVTGQTDPGNRVEVNGVVALPDEAGRFTTTVVLKEGSNDVKVSARRVGGLVETSQGTVQVDTTLPPIGVDPKLLWEETTGGAPP</sequence>
<keyword evidence="1" id="KW-0812">Transmembrane</keyword>
<proteinExistence type="predicted"/>
<comment type="caution">
    <text evidence="2">The sequence shown here is derived from an EMBL/GenBank/DDBJ whole genome shotgun (WGS) entry which is preliminary data.</text>
</comment>
<organism evidence="2 3">
    <name type="scientific">Corallococcus soli</name>
    <dbReference type="NCBI Taxonomy" id="2710757"/>
    <lineage>
        <taxon>Bacteria</taxon>
        <taxon>Pseudomonadati</taxon>
        <taxon>Myxococcota</taxon>
        <taxon>Myxococcia</taxon>
        <taxon>Myxococcales</taxon>
        <taxon>Cystobacterineae</taxon>
        <taxon>Myxococcaceae</taxon>
        <taxon>Corallococcus</taxon>
    </lineage>
</organism>
<dbReference type="Proteomes" id="UP001516472">
    <property type="component" value="Unassembled WGS sequence"/>
</dbReference>
<feature type="transmembrane region" description="Helical" evidence="1">
    <location>
        <begin position="12"/>
        <end position="31"/>
    </location>
</feature>
<dbReference type="EMBL" id="JAAIYO010000003">
    <property type="protein sequence ID" value="MBE4748906.1"/>
    <property type="molecule type" value="Genomic_DNA"/>
</dbReference>
<name>A0ABR9PLU6_9BACT</name>
<evidence type="ECO:0000313" key="2">
    <source>
        <dbReference type="EMBL" id="MBE4748906.1"/>
    </source>
</evidence>
<dbReference type="InterPro" id="IPR013783">
    <property type="entry name" value="Ig-like_fold"/>
</dbReference>
<protein>
    <submittedName>
        <fullName evidence="2">FecR domain-containing protein</fullName>
    </submittedName>
</protein>
<accession>A0ABR9PLU6</accession>
<evidence type="ECO:0000256" key="1">
    <source>
        <dbReference type="SAM" id="Phobius"/>
    </source>
</evidence>
<dbReference type="Gene3D" id="2.60.40.10">
    <property type="entry name" value="Immunoglobulins"/>
    <property type="match status" value="1"/>
</dbReference>
<evidence type="ECO:0000313" key="3">
    <source>
        <dbReference type="Proteomes" id="UP001516472"/>
    </source>
</evidence>
<reference evidence="2 3" key="1">
    <citation type="submission" date="2020-02" db="EMBL/GenBank/DDBJ databases">
        <authorList>
            <person name="Babadi Z.K."/>
            <person name="Risdian C."/>
            <person name="Ebrahimipour G.H."/>
            <person name="Wink J."/>
        </authorList>
    </citation>
    <scope>NUCLEOTIDE SEQUENCE [LARGE SCALE GENOMIC DNA]</scope>
    <source>
        <strain evidence="2 3">ZKHCc1 1396</strain>
    </source>
</reference>